<gene>
    <name evidence="1" type="ORF">IX84_04135</name>
</gene>
<protein>
    <submittedName>
        <fullName evidence="1">Uncharacterized protein</fullName>
    </submittedName>
</protein>
<sequence>MLKQRAICDIFLTETAAGSYSEVSVRGKLVPEQLNGENQRPFPKNPVFRQFMLYSKRTGTRPFT</sequence>
<reference evidence="1 2" key="1">
    <citation type="journal article" date="2014" name="Int. J. Syst. Evol. Microbiol.">
        <title>Phaeodactylibacter xiamenensis gen. nov., sp. nov., a member of the family Saprospiraceae isolated from the marine alga Phaeodactylum tricornutum.</title>
        <authorList>
            <person name="Chen Z.Jr."/>
            <person name="Lei X."/>
            <person name="Lai Q."/>
            <person name="Li Y."/>
            <person name="Zhang B."/>
            <person name="Zhang J."/>
            <person name="Zhang H."/>
            <person name="Yang L."/>
            <person name="Zheng W."/>
            <person name="Tian Y."/>
            <person name="Yu Z."/>
            <person name="Xu H.Jr."/>
            <person name="Zheng T."/>
        </authorList>
    </citation>
    <scope>NUCLEOTIDE SEQUENCE [LARGE SCALE GENOMIC DNA]</scope>
    <source>
        <strain evidence="1 2">KD52</strain>
    </source>
</reference>
<comment type="caution">
    <text evidence="1">The sequence shown here is derived from an EMBL/GenBank/DDBJ whole genome shotgun (WGS) entry which is preliminary data.</text>
</comment>
<dbReference type="Proteomes" id="UP000029736">
    <property type="component" value="Unassembled WGS sequence"/>
</dbReference>
<name>A0A098SA33_9BACT</name>
<proteinExistence type="predicted"/>
<dbReference type="AlphaFoldDB" id="A0A098SA33"/>
<dbReference type="EMBL" id="JPOS01000012">
    <property type="protein sequence ID" value="KGE88986.1"/>
    <property type="molecule type" value="Genomic_DNA"/>
</dbReference>
<keyword evidence="2" id="KW-1185">Reference proteome</keyword>
<organism evidence="1 2">
    <name type="scientific">Phaeodactylibacter xiamenensis</name>
    <dbReference type="NCBI Taxonomy" id="1524460"/>
    <lineage>
        <taxon>Bacteria</taxon>
        <taxon>Pseudomonadati</taxon>
        <taxon>Bacteroidota</taxon>
        <taxon>Saprospiria</taxon>
        <taxon>Saprospirales</taxon>
        <taxon>Haliscomenobacteraceae</taxon>
        <taxon>Phaeodactylibacter</taxon>
    </lineage>
</organism>
<evidence type="ECO:0000313" key="1">
    <source>
        <dbReference type="EMBL" id="KGE88986.1"/>
    </source>
</evidence>
<accession>A0A098SA33</accession>
<evidence type="ECO:0000313" key="2">
    <source>
        <dbReference type="Proteomes" id="UP000029736"/>
    </source>
</evidence>